<protein>
    <submittedName>
        <fullName evidence="1">Disease resistance protein</fullName>
    </submittedName>
</protein>
<evidence type="ECO:0000313" key="2">
    <source>
        <dbReference type="Proteomes" id="UP000265520"/>
    </source>
</evidence>
<dbReference type="EMBL" id="LXQA010054651">
    <property type="protein sequence ID" value="MCI04213.1"/>
    <property type="molecule type" value="Genomic_DNA"/>
</dbReference>
<sequence length="154" mass="17972">MMHDLLRELAIHQSKEESFEKRKRLNIDLKGDDRPNWWIGSNQQGMISRMHSFVTGMLVKRKQLKVAARILSISTEKIGFCQWRGAQELVARGAELCRCGFGHWLWRAAQAWLRKAQVEQYKFDVSFASAARLNRREKVKGKSVFSRVLHHHKG</sequence>
<evidence type="ECO:0000313" key="1">
    <source>
        <dbReference type="EMBL" id="MCI04213.1"/>
    </source>
</evidence>
<reference evidence="1 2" key="1">
    <citation type="journal article" date="2018" name="Front. Plant Sci.">
        <title>Red Clover (Trifolium pratense) and Zigzag Clover (T. medium) - A Picture of Genomic Similarities and Differences.</title>
        <authorList>
            <person name="Dluhosova J."/>
            <person name="Istvanek J."/>
            <person name="Nedelnik J."/>
            <person name="Repkova J."/>
        </authorList>
    </citation>
    <scope>NUCLEOTIDE SEQUENCE [LARGE SCALE GENOMIC DNA]</scope>
    <source>
        <strain evidence="2">cv. 10/8</strain>
        <tissue evidence="1">Leaf</tissue>
    </source>
</reference>
<dbReference type="AlphaFoldDB" id="A0A392NWL8"/>
<dbReference type="Proteomes" id="UP000265520">
    <property type="component" value="Unassembled WGS sequence"/>
</dbReference>
<keyword evidence="2" id="KW-1185">Reference proteome</keyword>
<proteinExistence type="predicted"/>
<accession>A0A392NWL8</accession>
<name>A0A392NWL8_9FABA</name>
<organism evidence="1 2">
    <name type="scientific">Trifolium medium</name>
    <dbReference type="NCBI Taxonomy" id="97028"/>
    <lineage>
        <taxon>Eukaryota</taxon>
        <taxon>Viridiplantae</taxon>
        <taxon>Streptophyta</taxon>
        <taxon>Embryophyta</taxon>
        <taxon>Tracheophyta</taxon>
        <taxon>Spermatophyta</taxon>
        <taxon>Magnoliopsida</taxon>
        <taxon>eudicotyledons</taxon>
        <taxon>Gunneridae</taxon>
        <taxon>Pentapetalae</taxon>
        <taxon>rosids</taxon>
        <taxon>fabids</taxon>
        <taxon>Fabales</taxon>
        <taxon>Fabaceae</taxon>
        <taxon>Papilionoideae</taxon>
        <taxon>50 kb inversion clade</taxon>
        <taxon>NPAAA clade</taxon>
        <taxon>Hologalegina</taxon>
        <taxon>IRL clade</taxon>
        <taxon>Trifolieae</taxon>
        <taxon>Trifolium</taxon>
    </lineage>
</organism>
<comment type="caution">
    <text evidence="1">The sequence shown here is derived from an EMBL/GenBank/DDBJ whole genome shotgun (WGS) entry which is preliminary data.</text>
</comment>